<reference evidence="1" key="1">
    <citation type="submission" date="2020-04" db="EMBL/GenBank/DDBJ databases">
        <authorList>
            <person name="Chiriac C."/>
            <person name="Salcher M."/>
            <person name="Ghai R."/>
            <person name="Kavagutti S V."/>
        </authorList>
    </citation>
    <scope>NUCLEOTIDE SEQUENCE</scope>
</reference>
<name>A0A6J5N8B8_9CAUD</name>
<gene>
    <name evidence="1" type="ORF">UFOVP621_106</name>
</gene>
<sequence>MYVELVCSCEASFSIDSDGDANETVWALTWRFANAHVECGFISPNKPAEEENEIYKKRGLKAKKLVEEEDEDEE</sequence>
<organism evidence="1">
    <name type="scientific">uncultured Caudovirales phage</name>
    <dbReference type="NCBI Taxonomy" id="2100421"/>
    <lineage>
        <taxon>Viruses</taxon>
        <taxon>Duplodnaviria</taxon>
        <taxon>Heunggongvirae</taxon>
        <taxon>Uroviricota</taxon>
        <taxon>Caudoviricetes</taxon>
        <taxon>Peduoviridae</taxon>
        <taxon>Maltschvirus</taxon>
        <taxon>Maltschvirus maltsch</taxon>
    </lineage>
</organism>
<accession>A0A6J5N8B8</accession>
<evidence type="ECO:0000313" key="1">
    <source>
        <dbReference type="EMBL" id="CAB4153330.1"/>
    </source>
</evidence>
<proteinExistence type="predicted"/>
<protein>
    <submittedName>
        <fullName evidence="1">Uncharacterized protein</fullName>
    </submittedName>
</protein>
<dbReference type="EMBL" id="LR796586">
    <property type="protein sequence ID" value="CAB4153330.1"/>
    <property type="molecule type" value="Genomic_DNA"/>
</dbReference>